<dbReference type="NCBIfam" id="TIGR01730">
    <property type="entry name" value="RND_mfp"/>
    <property type="match status" value="1"/>
</dbReference>
<feature type="compositionally biased region" description="Gly residues" evidence="3">
    <location>
        <begin position="319"/>
        <end position="330"/>
    </location>
</feature>
<dbReference type="AlphaFoldDB" id="A0A6C0FWR0"/>
<evidence type="ECO:0000313" key="7">
    <source>
        <dbReference type="Proteomes" id="UP000476064"/>
    </source>
</evidence>
<reference evidence="6 7" key="1">
    <citation type="submission" date="2020-01" db="EMBL/GenBank/DDBJ databases">
        <title>Paenibacillus sp. nov., isolated from tomato rhizosphere.</title>
        <authorList>
            <person name="Weon H.-Y."/>
            <person name="Lee S.A."/>
        </authorList>
    </citation>
    <scope>NUCLEOTIDE SEQUENCE [LARGE SCALE GENOMIC DNA]</scope>
    <source>
        <strain evidence="6 7">12200R-189</strain>
    </source>
</reference>
<feature type="compositionally biased region" description="Gly residues" evidence="3">
    <location>
        <begin position="505"/>
        <end position="519"/>
    </location>
</feature>
<comment type="similarity">
    <text evidence="1">Belongs to the membrane fusion protein (MFP) (TC 8.A.1) family.</text>
</comment>
<evidence type="ECO:0000259" key="5">
    <source>
        <dbReference type="Pfam" id="PF25990"/>
    </source>
</evidence>
<dbReference type="SUPFAM" id="SSF111369">
    <property type="entry name" value="HlyD-like secretion proteins"/>
    <property type="match status" value="1"/>
</dbReference>
<evidence type="ECO:0000256" key="1">
    <source>
        <dbReference type="ARBA" id="ARBA00009477"/>
    </source>
</evidence>
<feature type="compositionally biased region" description="Gly residues" evidence="3">
    <location>
        <begin position="368"/>
        <end position="410"/>
    </location>
</feature>
<feature type="compositionally biased region" description="Low complexity" evidence="3">
    <location>
        <begin position="331"/>
        <end position="341"/>
    </location>
</feature>
<dbReference type="KEGG" id="plyc:GXP70_07010"/>
<protein>
    <submittedName>
        <fullName evidence="6">Efflux RND transporter periplasmic adaptor subunit</fullName>
    </submittedName>
</protein>
<dbReference type="Pfam" id="PF25990">
    <property type="entry name" value="Beta-barrel_YknX"/>
    <property type="match status" value="1"/>
</dbReference>
<dbReference type="PANTHER" id="PTHR30469:SF33">
    <property type="entry name" value="SLR1207 PROTEIN"/>
    <property type="match status" value="1"/>
</dbReference>
<evidence type="ECO:0000256" key="3">
    <source>
        <dbReference type="SAM" id="MobiDB-lite"/>
    </source>
</evidence>
<dbReference type="InterPro" id="IPR058636">
    <property type="entry name" value="Beta-barrel_YknX"/>
</dbReference>
<dbReference type="PANTHER" id="PTHR30469">
    <property type="entry name" value="MULTIDRUG RESISTANCE PROTEIN MDTA"/>
    <property type="match status" value="1"/>
</dbReference>
<dbReference type="Gene3D" id="2.40.50.100">
    <property type="match status" value="1"/>
</dbReference>
<feature type="region of interest" description="Disordered" evidence="3">
    <location>
        <begin position="490"/>
        <end position="519"/>
    </location>
</feature>
<dbReference type="Proteomes" id="UP000476064">
    <property type="component" value="Chromosome"/>
</dbReference>
<organism evidence="6 7">
    <name type="scientific">Paenibacillus lycopersici</name>
    <dbReference type="NCBI Taxonomy" id="2704462"/>
    <lineage>
        <taxon>Bacteria</taxon>
        <taxon>Bacillati</taxon>
        <taxon>Bacillota</taxon>
        <taxon>Bacilli</taxon>
        <taxon>Bacillales</taxon>
        <taxon>Paenibacillaceae</taxon>
        <taxon>Paenibacillus</taxon>
    </lineage>
</organism>
<evidence type="ECO:0000313" key="6">
    <source>
        <dbReference type="EMBL" id="QHT59724.1"/>
    </source>
</evidence>
<dbReference type="GO" id="GO:1990281">
    <property type="term" value="C:efflux pump complex"/>
    <property type="evidence" value="ECO:0007669"/>
    <property type="project" value="TreeGrafter"/>
</dbReference>
<keyword evidence="7" id="KW-1185">Reference proteome</keyword>
<gene>
    <name evidence="6" type="ORF">GXP70_07010</name>
</gene>
<evidence type="ECO:0000259" key="4">
    <source>
        <dbReference type="Pfam" id="PF25973"/>
    </source>
</evidence>
<dbReference type="Gene3D" id="2.40.420.20">
    <property type="match status" value="1"/>
</dbReference>
<feature type="coiled-coil region" evidence="2">
    <location>
        <begin position="97"/>
        <end position="157"/>
    </location>
</feature>
<feature type="compositionally biased region" description="Gly residues" evidence="3">
    <location>
        <begin position="342"/>
        <end position="361"/>
    </location>
</feature>
<dbReference type="Gene3D" id="2.40.30.170">
    <property type="match status" value="1"/>
</dbReference>
<keyword evidence="2" id="KW-0175">Coiled coil</keyword>
<feature type="region of interest" description="Disordered" evidence="3">
    <location>
        <begin position="319"/>
        <end position="411"/>
    </location>
</feature>
<evidence type="ECO:0000256" key="2">
    <source>
        <dbReference type="SAM" id="Coils"/>
    </source>
</evidence>
<dbReference type="EMBL" id="CP048209">
    <property type="protein sequence ID" value="QHT59724.1"/>
    <property type="molecule type" value="Genomic_DNA"/>
</dbReference>
<dbReference type="Pfam" id="PF25973">
    <property type="entry name" value="BSH_CzcB"/>
    <property type="match status" value="1"/>
</dbReference>
<name>A0A6C0FWR0_9BACL</name>
<feature type="domain" description="CzcB-like barrel-sandwich hybrid" evidence="4">
    <location>
        <begin position="60"/>
        <end position="193"/>
    </location>
</feature>
<accession>A0A6C0FWR0</accession>
<sequence>MKKWWLLGLGVLIVAAGVVYYLKRDTKETAAAPVVQTTRVTKGTIEVSVSGTGSLAPIDTATVKASSQGTVDKVNVTEGAVVKKGDVLLTIEGEDNSDKIKSEKLNLESQLLDLQDTQNKLKTAADDASVDNVKLSLKKLQLQIDQTRENISDLQEAEAGDTITAPIDGTITSLSVAEGDTLNPSTELMSISNYAQLEMVVGIDELDIAKVKKGQTAAISVEALSDKAYTGKVVKIADEGTSSNGVASFDVTVALDKVDGLKSGMSAEATIEVEKKENTLMLPIDAVQSIGGRYMVFVPSATGGTGAAGGQGAQGRGGYGGYGGGQGTQGTQGAQGTQGTQGTQGSGQSGAQGAPGQGTQGQGTPSAQGGGQSQGAGQGRGGYGGGFGGGQGGSGGYTGRSGSGARGGGANNRFGAGTPVMITVGTHNEDYIEVLSGLTEGESVILPTVVSATSTKQQAGGFGGAGFGGALGGGGGFVAPAGGFGGGGGGFGGGGQRTTTSGARSTGGSGGGGFGGGTR</sequence>
<dbReference type="InterPro" id="IPR058647">
    <property type="entry name" value="BSH_CzcB-like"/>
</dbReference>
<dbReference type="RefSeq" id="WP_162355790.1">
    <property type="nucleotide sequence ID" value="NZ_CP048209.1"/>
</dbReference>
<dbReference type="GO" id="GO:0015562">
    <property type="term" value="F:efflux transmembrane transporter activity"/>
    <property type="evidence" value="ECO:0007669"/>
    <property type="project" value="TreeGrafter"/>
</dbReference>
<feature type="domain" description="YknX-like beta-barrel" evidence="5">
    <location>
        <begin position="203"/>
        <end position="270"/>
    </location>
</feature>
<dbReference type="InterPro" id="IPR006143">
    <property type="entry name" value="RND_pump_MFP"/>
</dbReference>
<proteinExistence type="inferred from homology"/>